<dbReference type="Gene3D" id="1.10.260.40">
    <property type="entry name" value="lambda repressor-like DNA-binding domains"/>
    <property type="match status" value="1"/>
</dbReference>
<dbReference type="SUPFAM" id="SSF47413">
    <property type="entry name" value="lambda repressor-like DNA-binding domains"/>
    <property type="match status" value="1"/>
</dbReference>
<dbReference type="SMART" id="SM00354">
    <property type="entry name" value="HTH_LACI"/>
    <property type="match status" value="1"/>
</dbReference>
<accession>A0A369B869</accession>
<name>A0A369B869_9FIRM</name>
<keyword evidence="7" id="KW-1185">Reference proteome</keyword>
<dbReference type="Proteomes" id="UP000253034">
    <property type="component" value="Unassembled WGS sequence"/>
</dbReference>
<keyword evidence="2" id="KW-0238">DNA-binding</keyword>
<dbReference type="InterPro" id="IPR001387">
    <property type="entry name" value="Cro/C1-type_HTH"/>
</dbReference>
<dbReference type="PROSITE" id="PS50932">
    <property type="entry name" value="HTH_LACI_2"/>
    <property type="match status" value="1"/>
</dbReference>
<dbReference type="OrthoDB" id="9789891at2"/>
<dbReference type="EMBL" id="QPJT01000007">
    <property type="protein sequence ID" value="RCX17505.1"/>
    <property type="molecule type" value="Genomic_DNA"/>
</dbReference>
<dbReference type="InterPro" id="IPR010982">
    <property type="entry name" value="Lambda_DNA-bd_dom_sf"/>
</dbReference>
<dbReference type="CDD" id="cd01392">
    <property type="entry name" value="HTH_LacI"/>
    <property type="match status" value="1"/>
</dbReference>
<evidence type="ECO:0000259" key="5">
    <source>
        <dbReference type="PROSITE" id="PS50943"/>
    </source>
</evidence>
<dbReference type="Gene3D" id="3.40.50.2300">
    <property type="match status" value="2"/>
</dbReference>
<keyword evidence="3" id="KW-0804">Transcription</keyword>
<protein>
    <submittedName>
        <fullName evidence="6">LacI family transcriptional regulator</fullName>
    </submittedName>
</protein>
<dbReference type="CDD" id="cd06267">
    <property type="entry name" value="PBP1_LacI_sugar_binding-like"/>
    <property type="match status" value="1"/>
</dbReference>
<organism evidence="6 7">
    <name type="scientific">Anaerobacterium chartisolvens</name>
    <dbReference type="NCBI Taxonomy" id="1297424"/>
    <lineage>
        <taxon>Bacteria</taxon>
        <taxon>Bacillati</taxon>
        <taxon>Bacillota</taxon>
        <taxon>Clostridia</taxon>
        <taxon>Eubacteriales</taxon>
        <taxon>Oscillospiraceae</taxon>
        <taxon>Anaerobacterium</taxon>
    </lineage>
</organism>
<dbReference type="InterPro" id="IPR046335">
    <property type="entry name" value="LacI/GalR-like_sensor"/>
</dbReference>
<feature type="domain" description="HTH cro/C1-type" evidence="5">
    <location>
        <begin position="4"/>
        <end position="45"/>
    </location>
</feature>
<evidence type="ECO:0000313" key="7">
    <source>
        <dbReference type="Proteomes" id="UP000253034"/>
    </source>
</evidence>
<reference evidence="6 7" key="1">
    <citation type="submission" date="2018-07" db="EMBL/GenBank/DDBJ databases">
        <title>Genomic Encyclopedia of Type Strains, Phase IV (KMG-IV): sequencing the most valuable type-strain genomes for metagenomic binning, comparative biology and taxonomic classification.</title>
        <authorList>
            <person name="Goeker M."/>
        </authorList>
    </citation>
    <scope>NUCLEOTIDE SEQUENCE [LARGE SCALE GENOMIC DNA]</scope>
    <source>
        <strain evidence="6 7">DSM 27016</strain>
    </source>
</reference>
<dbReference type="PROSITE" id="PS50943">
    <property type="entry name" value="HTH_CROC1"/>
    <property type="match status" value="1"/>
</dbReference>
<dbReference type="Pfam" id="PF13377">
    <property type="entry name" value="Peripla_BP_3"/>
    <property type="match status" value="1"/>
</dbReference>
<keyword evidence="1" id="KW-0805">Transcription regulation</keyword>
<dbReference type="GO" id="GO:0003700">
    <property type="term" value="F:DNA-binding transcription factor activity"/>
    <property type="evidence" value="ECO:0007669"/>
    <property type="project" value="TreeGrafter"/>
</dbReference>
<evidence type="ECO:0000256" key="3">
    <source>
        <dbReference type="ARBA" id="ARBA00023163"/>
    </source>
</evidence>
<dbReference type="GO" id="GO:0000976">
    <property type="term" value="F:transcription cis-regulatory region binding"/>
    <property type="evidence" value="ECO:0007669"/>
    <property type="project" value="TreeGrafter"/>
</dbReference>
<evidence type="ECO:0000256" key="1">
    <source>
        <dbReference type="ARBA" id="ARBA00023015"/>
    </source>
</evidence>
<dbReference type="PANTHER" id="PTHR30146:SF109">
    <property type="entry name" value="HTH-TYPE TRANSCRIPTIONAL REGULATOR GALS"/>
    <property type="match status" value="1"/>
</dbReference>
<dbReference type="InterPro" id="IPR000843">
    <property type="entry name" value="HTH_LacI"/>
</dbReference>
<dbReference type="AlphaFoldDB" id="A0A369B869"/>
<proteinExistence type="predicted"/>
<evidence type="ECO:0000256" key="2">
    <source>
        <dbReference type="ARBA" id="ARBA00023125"/>
    </source>
</evidence>
<gene>
    <name evidence="6" type="ORF">DFR58_10750</name>
</gene>
<evidence type="ECO:0000259" key="4">
    <source>
        <dbReference type="PROSITE" id="PS50932"/>
    </source>
</evidence>
<dbReference type="InterPro" id="IPR028082">
    <property type="entry name" value="Peripla_BP_I"/>
</dbReference>
<dbReference type="PANTHER" id="PTHR30146">
    <property type="entry name" value="LACI-RELATED TRANSCRIPTIONAL REPRESSOR"/>
    <property type="match status" value="1"/>
</dbReference>
<dbReference type="RefSeq" id="WP_114297227.1">
    <property type="nucleotide sequence ID" value="NZ_QPJT01000007.1"/>
</dbReference>
<evidence type="ECO:0000313" key="6">
    <source>
        <dbReference type="EMBL" id="RCX17505.1"/>
    </source>
</evidence>
<feature type="domain" description="HTH lacI-type" evidence="4">
    <location>
        <begin position="1"/>
        <end position="55"/>
    </location>
</feature>
<sequence length="352" mass="39353">MKSEDVAKLAGVSRSTVSRVINNYSNVPDETRQRVMSVIEKYNYQPNNSARVLAGKGINTIGLFVVSIADKHNPNRIYQNNYFAPFVDAVVDTANALGYYVLIHTVYSEKDYLKVKSAFFQKRIDCGIIVGTEKDTGMVTEVIDAGFPIALIDYHIAQESKSTASGMNMAVINSRDFEGTVSAIEYLIDLGHRDIGIIRGRMNTYSGRQRFEAYRSVLREHGLKWEKEFVVKGEFLKNTAYREVGRLIKSGRLPTAIFSSSDDMAIGAMEAFKECGIKVPSDMSIVSFDDVPVASQIMPALTTVRVPVYDMAKKAVELLISNVEKKDTGISYFNFPTELIIRETCARRISKQ</sequence>
<comment type="caution">
    <text evidence="6">The sequence shown here is derived from an EMBL/GenBank/DDBJ whole genome shotgun (WGS) entry which is preliminary data.</text>
</comment>
<dbReference type="SUPFAM" id="SSF53822">
    <property type="entry name" value="Periplasmic binding protein-like I"/>
    <property type="match status" value="1"/>
</dbReference>
<dbReference type="Pfam" id="PF00356">
    <property type="entry name" value="LacI"/>
    <property type="match status" value="1"/>
</dbReference>